<dbReference type="PANTHER" id="PTHR30032">
    <property type="entry name" value="N-ACETYLMURAMOYL-L-ALANINE AMIDASE-RELATED"/>
    <property type="match status" value="1"/>
</dbReference>
<dbReference type="InterPro" id="IPR013486">
    <property type="entry name" value="SpoIID/LytB"/>
</dbReference>
<dbReference type="InterPro" id="IPR051922">
    <property type="entry name" value="Bact_Sporulation_Assoc"/>
</dbReference>
<gene>
    <name evidence="2" type="ORF">SAMN04489757_102185</name>
</gene>
<dbReference type="STRING" id="1527.SAMN04489757_102185"/>
<dbReference type="PANTHER" id="PTHR30032:SF4">
    <property type="entry name" value="AMIDASE ENHANCER"/>
    <property type="match status" value="1"/>
</dbReference>
<dbReference type="Pfam" id="PF08486">
    <property type="entry name" value="SpoIID"/>
    <property type="match status" value="1"/>
</dbReference>
<dbReference type="Proteomes" id="UP000198806">
    <property type="component" value="Unassembled WGS sequence"/>
</dbReference>
<dbReference type="RefSeq" id="WP_170847859.1">
    <property type="nucleotide sequence ID" value="NZ_BAABFM010000017.1"/>
</dbReference>
<protein>
    <submittedName>
        <fullName evidence="2">Stage II sporulation protein D</fullName>
    </submittedName>
</protein>
<evidence type="ECO:0000259" key="1">
    <source>
        <dbReference type="Pfam" id="PF08486"/>
    </source>
</evidence>
<proteinExistence type="predicted"/>
<dbReference type="EMBL" id="FOWD01000002">
    <property type="protein sequence ID" value="SFN82966.1"/>
    <property type="molecule type" value="Genomic_DNA"/>
</dbReference>
<dbReference type="InterPro" id="IPR013693">
    <property type="entry name" value="SpoIID/LytB_N"/>
</dbReference>
<sequence>MKKKLMIMGVCIIVLLLFFAGNLFKRLSGRDTSDGSVILRDGDMITVNETFDLLKFLGIDTNGISEILGLPKEYSENKSKLKEVNTEDNIKYLKFGQCLSLLKLAASELGLETDAIIHNLSFDLKSGPTNKAVLTVEFLNLYECILAELPEGTSPISEKKLFILGNPNNPSLSEGGEDKNTMVTDQGNYSYLSGKNYEEFYEDGDLKIETADKTKSSQENSNKKRKEKSSGELFADNVFQLENYIDYSVTALVSGSNLVYIKEVLEEETLLSNVWIAQGKGDSVSVFLHNTYKDFSTKSPLSKEVTGCIGDLTMKDGKIVKISIKPDKIEGKVLVANKDFIEVQGYGKLPLHKNYKIYKIYDELSMELTNSILVGYEATDFIVAKGEIVAALITEPIKAQNIRVLLKTNKFSSIFHDEIVLSGTRDFTVTIGEKEVSYKAGSELTFKKDDEVLKNNRIFIQPKSENGKIQLLSLERSGGKPAYRGSIEISAREEGMVVVNELPLEEYLYAVLPSEMPTNYGLEALKVQAICARSYAYNQLLANSYGQYGAHVDDSISYQVYNNIPENDNTILAVKDTYGKVIEYGGSVITAYYFSTSSGHTASIEEVWGSEKSEYLVGKIQNKYDVKDGKVITASTVKENEPDFSTEETFRNFILDPKEATYDSEFPWYRWKTTISLSNLQKSIEKSLESRYKANPDLIQTLTDKDGGKEVFESIPVSTIGELKDIKVYKREKSGILSEILLLGSKATLKVSTEYNIRTLLAPLYDEIIRQDDSTTSGLTMLPSAFFVMDKDGQEITFYGGGYGHGVGMSQNGVKAMADAGISYEEILKHYYTGVGLGFIY</sequence>
<evidence type="ECO:0000313" key="3">
    <source>
        <dbReference type="Proteomes" id="UP000198806"/>
    </source>
</evidence>
<dbReference type="AlphaFoldDB" id="A0A1I5C7X7"/>
<evidence type="ECO:0000313" key="2">
    <source>
        <dbReference type="EMBL" id="SFN82966.1"/>
    </source>
</evidence>
<keyword evidence="3" id="KW-1185">Reference proteome</keyword>
<organism evidence="2 3">
    <name type="scientific">Anaerocolumna aminovalerica</name>
    <dbReference type="NCBI Taxonomy" id="1527"/>
    <lineage>
        <taxon>Bacteria</taxon>
        <taxon>Bacillati</taxon>
        <taxon>Bacillota</taxon>
        <taxon>Clostridia</taxon>
        <taxon>Lachnospirales</taxon>
        <taxon>Lachnospiraceae</taxon>
        <taxon>Anaerocolumna</taxon>
    </lineage>
</organism>
<dbReference type="GO" id="GO:0030435">
    <property type="term" value="P:sporulation resulting in formation of a cellular spore"/>
    <property type="evidence" value="ECO:0007669"/>
    <property type="project" value="InterPro"/>
</dbReference>
<reference evidence="2 3" key="1">
    <citation type="submission" date="2016-10" db="EMBL/GenBank/DDBJ databases">
        <authorList>
            <person name="de Groot N.N."/>
        </authorList>
    </citation>
    <scope>NUCLEOTIDE SEQUENCE [LARGE SCALE GENOMIC DNA]</scope>
    <source>
        <strain evidence="2 3">DSM 1283</strain>
    </source>
</reference>
<accession>A0A1I5C7X7</accession>
<dbReference type="GO" id="GO:0030288">
    <property type="term" value="C:outer membrane-bounded periplasmic space"/>
    <property type="evidence" value="ECO:0007669"/>
    <property type="project" value="TreeGrafter"/>
</dbReference>
<name>A0A1I5C7X7_9FIRM</name>
<dbReference type="NCBIfam" id="TIGR02669">
    <property type="entry name" value="SpoIID_LytB"/>
    <property type="match status" value="1"/>
</dbReference>
<feature type="domain" description="Sporulation stage II protein D amidase enhancer LytB N-terminal" evidence="1">
    <location>
        <begin position="493"/>
        <end position="584"/>
    </location>
</feature>